<proteinExistence type="predicted"/>
<reference evidence="1 2" key="1">
    <citation type="submission" date="2024-06" db="EMBL/GenBank/DDBJ databases">
        <title>Genomic Encyclopedia of Type Strains, Phase IV (KMG-IV): sequencing the most valuable type-strain genomes for metagenomic binning, comparative biology and taxonomic classification.</title>
        <authorList>
            <person name="Goeker M."/>
        </authorList>
    </citation>
    <scope>NUCLEOTIDE SEQUENCE [LARGE SCALE GENOMIC DNA]</scope>
    <source>
        <strain evidence="1 2">DSM 21331</strain>
    </source>
</reference>
<evidence type="ECO:0000313" key="1">
    <source>
        <dbReference type="EMBL" id="MET3693976.1"/>
    </source>
</evidence>
<dbReference type="Proteomes" id="UP001549145">
    <property type="component" value="Unassembled WGS sequence"/>
</dbReference>
<protein>
    <submittedName>
        <fullName evidence="1">Uncharacterized protein</fullName>
    </submittedName>
</protein>
<organism evidence="1 2">
    <name type="scientific">Methylobacterium goesingense</name>
    <dbReference type="NCBI Taxonomy" id="243690"/>
    <lineage>
        <taxon>Bacteria</taxon>
        <taxon>Pseudomonadati</taxon>
        <taxon>Pseudomonadota</taxon>
        <taxon>Alphaproteobacteria</taxon>
        <taxon>Hyphomicrobiales</taxon>
        <taxon>Methylobacteriaceae</taxon>
        <taxon>Methylobacterium</taxon>
    </lineage>
</organism>
<sequence length="64" mass="6705">MAKREPRLSVSVTEGARDADTGRTAFRMVIVQASGEAGINAALKLVDAVTGVLDRPKPKVIGRG</sequence>
<dbReference type="RefSeq" id="WP_056500594.1">
    <property type="nucleotide sequence ID" value="NZ_BPQL01000020.1"/>
</dbReference>
<gene>
    <name evidence="1" type="ORF">ABID43_003531</name>
</gene>
<keyword evidence="2" id="KW-1185">Reference proteome</keyword>
<evidence type="ECO:0000313" key="2">
    <source>
        <dbReference type="Proteomes" id="UP001549145"/>
    </source>
</evidence>
<dbReference type="EMBL" id="JBEPMM010000011">
    <property type="protein sequence ID" value="MET3693976.1"/>
    <property type="molecule type" value="Genomic_DNA"/>
</dbReference>
<accession>A0ABV2LB74</accession>
<name>A0ABV2LB74_9HYPH</name>
<comment type="caution">
    <text evidence="1">The sequence shown here is derived from an EMBL/GenBank/DDBJ whole genome shotgun (WGS) entry which is preliminary data.</text>
</comment>